<organism evidence="1 2">
    <name type="scientific">Dacryopinax primogenitus (strain DJM 731)</name>
    <name type="common">Brown rot fungus</name>
    <dbReference type="NCBI Taxonomy" id="1858805"/>
    <lineage>
        <taxon>Eukaryota</taxon>
        <taxon>Fungi</taxon>
        <taxon>Dikarya</taxon>
        <taxon>Basidiomycota</taxon>
        <taxon>Agaricomycotina</taxon>
        <taxon>Dacrymycetes</taxon>
        <taxon>Dacrymycetales</taxon>
        <taxon>Dacrymycetaceae</taxon>
        <taxon>Dacryopinax</taxon>
    </lineage>
</organism>
<protein>
    <submittedName>
        <fullName evidence="1">Uncharacterized protein</fullName>
    </submittedName>
</protein>
<dbReference type="EMBL" id="JH795864">
    <property type="protein sequence ID" value="EJU01512.1"/>
    <property type="molecule type" value="Genomic_DNA"/>
</dbReference>
<dbReference type="OrthoDB" id="2107880at2759"/>
<dbReference type="GeneID" id="63687956"/>
<evidence type="ECO:0000313" key="1">
    <source>
        <dbReference type="EMBL" id="EJU01512.1"/>
    </source>
</evidence>
<accession>M5G6R3</accession>
<dbReference type="OMA" id="RPWWKIF"/>
<dbReference type="STRING" id="1858805.M5G6R3"/>
<proteinExistence type="predicted"/>
<sequence length="97" mass="11132">MHRLAVGLPLDPLKPRFQLQSLVESVSQHMPSTPKAAMAVEAIRALSKDKLKKKYVAGERTLYPPSYPMHYERLAEGVENANKGIARPWWKRFFGIW</sequence>
<reference evidence="1 2" key="1">
    <citation type="journal article" date="2012" name="Science">
        <title>The Paleozoic origin of enzymatic lignin decomposition reconstructed from 31 fungal genomes.</title>
        <authorList>
            <person name="Floudas D."/>
            <person name="Binder M."/>
            <person name="Riley R."/>
            <person name="Barry K."/>
            <person name="Blanchette R.A."/>
            <person name="Henrissat B."/>
            <person name="Martinez A.T."/>
            <person name="Otillar R."/>
            <person name="Spatafora J.W."/>
            <person name="Yadav J.S."/>
            <person name="Aerts A."/>
            <person name="Benoit I."/>
            <person name="Boyd A."/>
            <person name="Carlson A."/>
            <person name="Copeland A."/>
            <person name="Coutinho P.M."/>
            <person name="de Vries R.P."/>
            <person name="Ferreira P."/>
            <person name="Findley K."/>
            <person name="Foster B."/>
            <person name="Gaskell J."/>
            <person name="Glotzer D."/>
            <person name="Gorecki P."/>
            <person name="Heitman J."/>
            <person name="Hesse C."/>
            <person name="Hori C."/>
            <person name="Igarashi K."/>
            <person name="Jurgens J.A."/>
            <person name="Kallen N."/>
            <person name="Kersten P."/>
            <person name="Kohler A."/>
            <person name="Kuees U."/>
            <person name="Kumar T.K.A."/>
            <person name="Kuo A."/>
            <person name="LaButti K."/>
            <person name="Larrondo L.F."/>
            <person name="Lindquist E."/>
            <person name="Ling A."/>
            <person name="Lombard V."/>
            <person name="Lucas S."/>
            <person name="Lundell T."/>
            <person name="Martin R."/>
            <person name="McLaughlin D.J."/>
            <person name="Morgenstern I."/>
            <person name="Morin E."/>
            <person name="Murat C."/>
            <person name="Nagy L.G."/>
            <person name="Nolan M."/>
            <person name="Ohm R.A."/>
            <person name="Patyshakuliyeva A."/>
            <person name="Rokas A."/>
            <person name="Ruiz-Duenas F.J."/>
            <person name="Sabat G."/>
            <person name="Salamov A."/>
            <person name="Samejima M."/>
            <person name="Schmutz J."/>
            <person name="Slot J.C."/>
            <person name="St John F."/>
            <person name="Stenlid J."/>
            <person name="Sun H."/>
            <person name="Sun S."/>
            <person name="Syed K."/>
            <person name="Tsang A."/>
            <person name="Wiebenga A."/>
            <person name="Young D."/>
            <person name="Pisabarro A."/>
            <person name="Eastwood D.C."/>
            <person name="Martin F."/>
            <person name="Cullen D."/>
            <person name="Grigoriev I.V."/>
            <person name="Hibbett D.S."/>
        </authorList>
    </citation>
    <scope>NUCLEOTIDE SEQUENCE [LARGE SCALE GENOMIC DNA]</scope>
    <source>
        <strain evidence="1 2">DJM-731 SS1</strain>
    </source>
</reference>
<keyword evidence="2" id="KW-1185">Reference proteome</keyword>
<dbReference type="Proteomes" id="UP000030653">
    <property type="component" value="Unassembled WGS sequence"/>
</dbReference>
<dbReference type="HOGENOM" id="CLU_138679_2_0_1"/>
<name>M5G6R3_DACPD</name>
<gene>
    <name evidence="1" type="ORF">DACRYDRAFT_22628</name>
</gene>
<evidence type="ECO:0000313" key="2">
    <source>
        <dbReference type="Proteomes" id="UP000030653"/>
    </source>
</evidence>
<dbReference type="AlphaFoldDB" id="M5G6R3"/>
<dbReference type="Pfam" id="PF20180">
    <property type="entry name" value="UQCC2_CBP6"/>
    <property type="match status" value="1"/>
</dbReference>
<dbReference type="RefSeq" id="XP_040628409.1">
    <property type="nucleotide sequence ID" value="XM_040772894.1"/>
</dbReference>